<evidence type="ECO:0000256" key="8">
    <source>
        <dbReference type="RuleBase" id="RU004474"/>
    </source>
</evidence>
<sequence length="166" mass="18927">MLIYLWAEDENHLIGANGTLPWHLPADMHHFKTLTTGQTVLMGRKTWDSLPHGALKDRTNLVVTRQDNFSAPDALVLSGRVAIMNYDWYHVDENIYVIGGSQIFELLKDQVDQLEVTRIGASFDGDVYMPDLDWTAFKRIKQNAHPAAGKNAYPYTFETYTRVAEK</sequence>
<dbReference type="PANTHER" id="PTHR48069">
    <property type="entry name" value="DIHYDROFOLATE REDUCTASE"/>
    <property type="match status" value="1"/>
</dbReference>
<dbReference type="OrthoDB" id="9804315at2"/>
<evidence type="ECO:0000313" key="11">
    <source>
        <dbReference type="EMBL" id="KRN34021.1"/>
    </source>
</evidence>
<dbReference type="GO" id="GO:0046452">
    <property type="term" value="P:dihydrofolate metabolic process"/>
    <property type="evidence" value="ECO:0007669"/>
    <property type="project" value="TreeGrafter"/>
</dbReference>
<dbReference type="AlphaFoldDB" id="A0A0R2FW09"/>
<dbReference type="Proteomes" id="UP000051751">
    <property type="component" value="Unassembled WGS sequence"/>
</dbReference>
<dbReference type="InterPro" id="IPR001796">
    <property type="entry name" value="DHFR_dom"/>
</dbReference>
<evidence type="ECO:0000259" key="9">
    <source>
        <dbReference type="PROSITE" id="PS51330"/>
    </source>
</evidence>
<evidence type="ECO:0000313" key="10">
    <source>
        <dbReference type="EMBL" id="KRN29450.1"/>
    </source>
</evidence>
<comment type="function">
    <text evidence="7">Key enzyme in folate metabolism. Catalyzes an essential reaction for de novo glycine and purine synthesis, and for DNA precursor synthesis.</text>
</comment>
<dbReference type="GO" id="GO:0050661">
    <property type="term" value="F:NADP binding"/>
    <property type="evidence" value="ECO:0007669"/>
    <property type="project" value="InterPro"/>
</dbReference>
<gene>
    <name evidence="10" type="ORF">IV38_GL000334</name>
    <name evidence="11" type="ORF">IV40_GL000334</name>
</gene>
<dbReference type="Proteomes" id="UP000051645">
    <property type="component" value="Unassembled WGS sequence"/>
</dbReference>
<dbReference type="InterPro" id="IPR012259">
    <property type="entry name" value="DHFR"/>
</dbReference>
<dbReference type="PROSITE" id="PS00075">
    <property type="entry name" value="DHFR_1"/>
    <property type="match status" value="1"/>
</dbReference>
<comment type="catalytic activity">
    <reaction evidence="7">
        <text>(6S)-5,6,7,8-tetrahydrofolate + NADP(+) = 7,8-dihydrofolate + NADPH + H(+)</text>
        <dbReference type="Rhea" id="RHEA:15009"/>
        <dbReference type="ChEBI" id="CHEBI:15378"/>
        <dbReference type="ChEBI" id="CHEBI:57451"/>
        <dbReference type="ChEBI" id="CHEBI:57453"/>
        <dbReference type="ChEBI" id="CHEBI:57783"/>
        <dbReference type="ChEBI" id="CHEBI:58349"/>
        <dbReference type="EC" id="1.5.1.3"/>
    </reaction>
</comment>
<keyword evidence="12" id="KW-1185">Reference proteome</keyword>
<dbReference type="Pfam" id="PF00186">
    <property type="entry name" value="DHFR_1"/>
    <property type="match status" value="1"/>
</dbReference>
<dbReference type="RefSeq" id="WP_057768624.1">
    <property type="nucleotide sequence ID" value="NZ_JQAT01000001.1"/>
</dbReference>
<dbReference type="EMBL" id="JQAT01000001">
    <property type="protein sequence ID" value="KRN29450.1"/>
    <property type="molecule type" value="Genomic_DNA"/>
</dbReference>
<dbReference type="GO" id="GO:0004146">
    <property type="term" value="F:dihydrofolate reductase activity"/>
    <property type="evidence" value="ECO:0007669"/>
    <property type="project" value="UniProtKB-EC"/>
</dbReference>
<organism evidence="10 13">
    <name type="scientific">Lactobacillus selangorensis</name>
    <dbReference type="NCBI Taxonomy" id="81857"/>
    <lineage>
        <taxon>Bacteria</taxon>
        <taxon>Bacillati</taxon>
        <taxon>Bacillota</taxon>
        <taxon>Bacilli</taxon>
        <taxon>Lactobacillales</taxon>
        <taxon>Lactobacillaceae</taxon>
        <taxon>Lactobacillus</taxon>
    </lineage>
</organism>
<proteinExistence type="inferred from homology"/>
<dbReference type="Gene3D" id="3.40.430.10">
    <property type="entry name" value="Dihydrofolate Reductase, subunit A"/>
    <property type="match status" value="1"/>
</dbReference>
<reference evidence="12 13" key="1">
    <citation type="journal article" date="2015" name="Genome Announc.">
        <title>Expanding the biotechnology potential of lactobacilli through comparative genomics of 213 strains and associated genera.</title>
        <authorList>
            <person name="Sun Z."/>
            <person name="Harris H.M."/>
            <person name="McCann A."/>
            <person name="Guo C."/>
            <person name="Argimon S."/>
            <person name="Zhang W."/>
            <person name="Yang X."/>
            <person name="Jeffery I.B."/>
            <person name="Cooney J.C."/>
            <person name="Kagawa T.F."/>
            <person name="Liu W."/>
            <person name="Song Y."/>
            <person name="Salvetti E."/>
            <person name="Wrobel A."/>
            <person name="Rasinkangas P."/>
            <person name="Parkhill J."/>
            <person name="Rea M.C."/>
            <person name="O'Sullivan O."/>
            <person name="Ritari J."/>
            <person name="Douillard F.P."/>
            <person name="Paul Ross R."/>
            <person name="Yang R."/>
            <person name="Briner A.E."/>
            <person name="Felis G.E."/>
            <person name="de Vos W.M."/>
            <person name="Barrangou R."/>
            <person name="Klaenhammer T.R."/>
            <person name="Caufield P.W."/>
            <person name="Cui Y."/>
            <person name="Zhang H."/>
            <person name="O'Toole P.W."/>
        </authorList>
    </citation>
    <scope>NUCLEOTIDE SEQUENCE [LARGE SCALE GENOMIC DNA]</scope>
    <source>
        <strain evidence="10 13">ATCC BAA-66</strain>
        <strain evidence="11 12">DSM 13344</strain>
    </source>
</reference>
<dbReference type="PIRSF" id="PIRSF000194">
    <property type="entry name" value="DHFR"/>
    <property type="match status" value="1"/>
</dbReference>
<comment type="similarity">
    <text evidence="2 7 8">Belongs to the dihydrofolate reductase family.</text>
</comment>
<comment type="pathway">
    <text evidence="1 7">Cofactor biosynthesis; tetrahydrofolate biosynthesis; 5,6,7,8-tetrahydrofolate from 7,8-dihydrofolate: step 1/1.</text>
</comment>
<accession>A0A0R2FW09</accession>
<evidence type="ECO:0000256" key="5">
    <source>
        <dbReference type="ARBA" id="ARBA00022857"/>
    </source>
</evidence>
<dbReference type="STRING" id="81857.IV38_GL000334"/>
<evidence type="ECO:0000256" key="2">
    <source>
        <dbReference type="ARBA" id="ARBA00009539"/>
    </source>
</evidence>
<dbReference type="EC" id="1.5.1.3" evidence="3 7"/>
<keyword evidence="4 7" id="KW-0554">One-carbon metabolism</keyword>
<dbReference type="PROSITE" id="PS51330">
    <property type="entry name" value="DHFR_2"/>
    <property type="match status" value="1"/>
</dbReference>
<feature type="domain" description="DHFR" evidence="9">
    <location>
        <begin position="1"/>
        <end position="162"/>
    </location>
</feature>
<dbReference type="PRINTS" id="PR00070">
    <property type="entry name" value="DHFR"/>
</dbReference>
<evidence type="ECO:0000256" key="6">
    <source>
        <dbReference type="ARBA" id="ARBA00023002"/>
    </source>
</evidence>
<protein>
    <recommendedName>
        <fullName evidence="3 7">Dihydrofolate reductase</fullName>
        <ecNumber evidence="3 7">1.5.1.3</ecNumber>
    </recommendedName>
</protein>
<evidence type="ECO:0000256" key="4">
    <source>
        <dbReference type="ARBA" id="ARBA00022563"/>
    </source>
</evidence>
<evidence type="ECO:0000256" key="7">
    <source>
        <dbReference type="PIRNR" id="PIRNR000194"/>
    </source>
</evidence>
<dbReference type="PANTHER" id="PTHR48069:SF3">
    <property type="entry name" value="DIHYDROFOLATE REDUCTASE"/>
    <property type="match status" value="1"/>
</dbReference>
<keyword evidence="5 7" id="KW-0521">NADP</keyword>
<dbReference type="SUPFAM" id="SSF53597">
    <property type="entry name" value="Dihydrofolate reductase-like"/>
    <property type="match status" value="1"/>
</dbReference>
<evidence type="ECO:0000313" key="12">
    <source>
        <dbReference type="Proteomes" id="UP000051645"/>
    </source>
</evidence>
<dbReference type="GO" id="GO:0006730">
    <property type="term" value="P:one-carbon metabolic process"/>
    <property type="evidence" value="ECO:0007669"/>
    <property type="project" value="UniProtKB-KW"/>
</dbReference>
<dbReference type="InterPro" id="IPR017925">
    <property type="entry name" value="DHFR_CS"/>
</dbReference>
<dbReference type="GO" id="GO:0046654">
    <property type="term" value="P:tetrahydrofolate biosynthetic process"/>
    <property type="evidence" value="ECO:0007669"/>
    <property type="project" value="UniProtKB-UniPathway"/>
</dbReference>
<dbReference type="PATRIC" id="fig|81857.3.peg.339"/>
<dbReference type="InterPro" id="IPR024072">
    <property type="entry name" value="DHFR-like_dom_sf"/>
</dbReference>
<dbReference type="GO" id="GO:0046655">
    <property type="term" value="P:folic acid metabolic process"/>
    <property type="evidence" value="ECO:0007669"/>
    <property type="project" value="TreeGrafter"/>
</dbReference>
<dbReference type="EMBL" id="JQAZ01000001">
    <property type="protein sequence ID" value="KRN34021.1"/>
    <property type="molecule type" value="Genomic_DNA"/>
</dbReference>
<keyword evidence="6 7" id="KW-0560">Oxidoreductase</keyword>
<dbReference type="CDD" id="cd00209">
    <property type="entry name" value="DHFR"/>
    <property type="match status" value="1"/>
</dbReference>
<dbReference type="GO" id="GO:0005829">
    <property type="term" value="C:cytosol"/>
    <property type="evidence" value="ECO:0007669"/>
    <property type="project" value="TreeGrafter"/>
</dbReference>
<evidence type="ECO:0000313" key="13">
    <source>
        <dbReference type="Proteomes" id="UP000051751"/>
    </source>
</evidence>
<evidence type="ECO:0000256" key="3">
    <source>
        <dbReference type="ARBA" id="ARBA00012856"/>
    </source>
</evidence>
<evidence type="ECO:0000256" key="1">
    <source>
        <dbReference type="ARBA" id="ARBA00004903"/>
    </source>
</evidence>
<name>A0A0R2FW09_9LACO</name>
<comment type="caution">
    <text evidence="10">The sequence shown here is derived from an EMBL/GenBank/DDBJ whole genome shotgun (WGS) entry which is preliminary data.</text>
</comment>
<dbReference type="UniPathway" id="UPA00077">
    <property type="reaction ID" value="UER00158"/>
</dbReference>